<keyword evidence="1" id="KW-0472">Membrane</keyword>
<feature type="transmembrane region" description="Helical" evidence="1">
    <location>
        <begin position="20"/>
        <end position="40"/>
    </location>
</feature>
<keyword evidence="1" id="KW-1133">Transmembrane helix</keyword>
<reference evidence="2 3" key="1">
    <citation type="journal article" date="2015" name="Genome Announc.">
        <title>Complete Genome Sequencing of a Multidrug-Resistant and Human-Invasive Salmonella enterica Serovar Typhimurium Strain of the Emerging Sequence Type 213 Genotype.</title>
        <authorList>
            <person name="Calva E."/>
            <person name="Silva C."/>
            <person name="Zaidi M.B."/>
            <person name="Sanchez-Flores A."/>
            <person name="Estrada K."/>
            <person name="Silva G.G."/>
            <person name="Soto-Jimenez L.M."/>
            <person name="Wiesner M."/>
            <person name="Fernandez-Mora M."/>
            <person name="Edwards R.A."/>
            <person name="Vinuesa P."/>
        </authorList>
    </citation>
    <scope>NUCLEOTIDE SEQUENCE [LARGE SCALE GENOMIC DNA]</scope>
    <source>
        <strain evidence="2 3">YU39</strain>
        <plasmid evidence="2 3">pYU39_IncA/C</plasmid>
    </source>
</reference>
<organism evidence="2 3">
    <name type="scientific">Salmonella typhimurium</name>
    <dbReference type="NCBI Taxonomy" id="90371"/>
    <lineage>
        <taxon>Bacteria</taxon>
        <taxon>Pseudomonadati</taxon>
        <taxon>Pseudomonadota</taxon>
        <taxon>Gammaproteobacteria</taxon>
        <taxon>Enterobacterales</taxon>
        <taxon>Enterobacteriaceae</taxon>
        <taxon>Salmonella</taxon>
    </lineage>
</organism>
<keyword evidence="2" id="KW-0614">Plasmid</keyword>
<protein>
    <recommendedName>
        <fullName evidence="4">DUF4760 domain-containing protein</fullName>
    </recommendedName>
</protein>
<geneLocation type="plasmid" evidence="2 3">
    <name>pYU39_IncA/C</name>
</geneLocation>
<dbReference type="PATRIC" id="fig|59201.158.peg.5196"/>
<keyword evidence="1" id="KW-0812">Transmembrane</keyword>
<evidence type="ECO:0000313" key="2">
    <source>
        <dbReference type="EMBL" id="AKH10308.1"/>
    </source>
</evidence>
<evidence type="ECO:0008006" key="4">
    <source>
        <dbReference type="Google" id="ProtNLM"/>
    </source>
</evidence>
<sequence>MADWFIATEGVKVVKDSASLWPQIVTAISSAGAALVGVALTHRFTRRREEATAARKRYDELYFISTELVFLLERFAQRCVYSANESGEYDQDGRIRIEYSLPEINFESITGDWRSLPPGLMYRLAELPVICREAASSISAAFNEDTPFDGSYGIFELNRQSARLGLKAIRLSRWLRQLCDMPGDRLSDDRWSAWSVLYRKRWEHIRNNNNVHRRYKRLPDVTE</sequence>
<dbReference type="RefSeq" id="WP_000796235.1">
    <property type="nucleotide sequence ID" value="NZ_CP011429.1"/>
</dbReference>
<gene>
    <name evidence="2" type="ORF">SE14_04974</name>
</gene>
<evidence type="ECO:0000256" key="1">
    <source>
        <dbReference type="SAM" id="Phobius"/>
    </source>
</evidence>
<dbReference type="Proteomes" id="UP000034636">
    <property type="component" value="Plasmid pYU39_IncA/C"/>
</dbReference>
<name>A0A0F7JGF2_SALTM</name>
<proteinExistence type="predicted"/>
<dbReference type="EMBL" id="CP011429">
    <property type="protein sequence ID" value="AKH10308.1"/>
    <property type="molecule type" value="Genomic_DNA"/>
</dbReference>
<dbReference type="AlphaFoldDB" id="A0A0F7JGF2"/>
<evidence type="ECO:0000313" key="3">
    <source>
        <dbReference type="Proteomes" id="UP000034636"/>
    </source>
</evidence>
<accession>A0A0F7JGF2</accession>